<accession>A0A9Q1HDI9</accession>
<reference evidence="2" key="1">
    <citation type="submission" date="2021-10" db="EMBL/GenBank/DDBJ databases">
        <title>Tropical sea cucumber genome reveals ecological adaptation and Cuvierian tubules defense mechanism.</title>
        <authorList>
            <person name="Chen T."/>
        </authorList>
    </citation>
    <scope>NUCLEOTIDE SEQUENCE</scope>
    <source>
        <strain evidence="2">Nanhai2018</strain>
        <tissue evidence="2">Muscle</tissue>
    </source>
</reference>
<proteinExistence type="predicted"/>
<evidence type="ECO:0000313" key="3">
    <source>
        <dbReference type="Proteomes" id="UP001152320"/>
    </source>
</evidence>
<feature type="transmembrane region" description="Helical" evidence="1">
    <location>
        <begin position="21"/>
        <end position="41"/>
    </location>
</feature>
<protein>
    <submittedName>
        <fullName evidence="2">Uncharacterized protein</fullName>
    </submittedName>
</protein>
<keyword evidence="1" id="KW-0812">Transmembrane</keyword>
<evidence type="ECO:0000313" key="2">
    <source>
        <dbReference type="EMBL" id="KAJ8042209.1"/>
    </source>
</evidence>
<gene>
    <name evidence="2" type="ORF">HOLleu_13212</name>
</gene>
<dbReference type="EMBL" id="JAIZAY010000005">
    <property type="protein sequence ID" value="KAJ8042209.1"/>
    <property type="molecule type" value="Genomic_DNA"/>
</dbReference>
<keyword evidence="1" id="KW-1133">Transmembrane helix</keyword>
<name>A0A9Q1HDI9_HOLLE</name>
<comment type="caution">
    <text evidence="2">The sequence shown here is derived from an EMBL/GenBank/DDBJ whole genome shotgun (WGS) entry which is preliminary data.</text>
</comment>
<dbReference type="Proteomes" id="UP001152320">
    <property type="component" value="Chromosome 5"/>
</dbReference>
<evidence type="ECO:0000256" key="1">
    <source>
        <dbReference type="SAM" id="Phobius"/>
    </source>
</evidence>
<keyword evidence="3" id="KW-1185">Reference proteome</keyword>
<organism evidence="2 3">
    <name type="scientific">Holothuria leucospilota</name>
    <name type="common">Black long sea cucumber</name>
    <name type="synonym">Mertensiothuria leucospilota</name>
    <dbReference type="NCBI Taxonomy" id="206669"/>
    <lineage>
        <taxon>Eukaryota</taxon>
        <taxon>Metazoa</taxon>
        <taxon>Echinodermata</taxon>
        <taxon>Eleutherozoa</taxon>
        <taxon>Echinozoa</taxon>
        <taxon>Holothuroidea</taxon>
        <taxon>Aspidochirotacea</taxon>
        <taxon>Aspidochirotida</taxon>
        <taxon>Holothuriidae</taxon>
        <taxon>Holothuria</taxon>
    </lineage>
</organism>
<keyword evidence="1" id="KW-0472">Membrane</keyword>
<dbReference type="AlphaFoldDB" id="A0A9Q1HDI9"/>
<sequence length="59" mass="6745">MSKLNSRLYCLKKLRSFNVNHTLLSLFYCSVITSIFTYGIVCWGGSASEQDIKIFNYLG</sequence>